<organism evidence="1 2">
    <name type="scientific">Melastoma candidum</name>
    <dbReference type="NCBI Taxonomy" id="119954"/>
    <lineage>
        <taxon>Eukaryota</taxon>
        <taxon>Viridiplantae</taxon>
        <taxon>Streptophyta</taxon>
        <taxon>Embryophyta</taxon>
        <taxon>Tracheophyta</taxon>
        <taxon>Spermatophyta</taxon>
        <taxon>Magnoliopsida</taxon>
        <taxon>eudicotyledons</taxon>
        <taxon>Gunneridae</taxon>
        <taxon>Pentapetalae</taxon>
        <taxon>rosids</taxon>
        <taxon>malvids</taxon>
        <taxon>Myrtales</taxon>
        <taxon>Melastomataceae</taxon>
        <taxon>Melastomatoideae</taxon>
        <taxon>Melastomateae</taxon>
        <taxon>Melastoma</taxon>
    </lineage>
</organism>
<proteinExistence type="predicted"/>
<dbReference type="Proteomes" id="UP001057402">
    <property type="component" value="Chromosome 7"/>
</dbReference>
<dbReference type="EMBL" id="CM042886">
    <property type="protein sequence ID" value="KAI4339566.1"/>
    <property type="molecule type" value="Genomic_DNA"/>
</dbReference>
<evidence type="ECO:0000313" key="2">
    <source>
        <dbReference type="Proteomes" id="UP001057402"/>
    </source>
</evidence>
<keyword evidence="2" id="KW-1185">Reference proteome</keyword>
<gene>
    <name evidence="1" type="ORF">MLD38_024494</name>
</gene>
<comment type="caution">
    <text evidence="1">The sequence shown here is derived from an EMBL/GenBank/DDBJ whole genome shotgun (WGS) entry which is preliminary data.</text>
</comment>
<accession>A0ACB9NU71</accession>
<protein>
    <submittedName>
        <fullName evidence="1">Uncharacterized protein</fullName>
    </submittedName>
</protein>
<reference evidence="2" key="1">
    <citation type="journal article" date="2023" name="Front. Plant Sci.">
        <title>Chromosomal-level genome assembly of Melastoma candidum provides insights into trichome evolution.</title>
        <authorList>
            <person name="Zhong Y."/>
            <person name="Wu W."/>
            <person name="Sun C."/>
            <person name="Zou P."/>
            <person name="Liu Y."/>
            <person name="Dai S."/>
            <person name="Zhou R."/>
        </authorList>
    </citation>
    <scope>NUCLEOTIDE SEQUENCE [LARGE SCALE GENOMIC DNA]</scope>
</reference>
<evidence type="ECO:0000313" key="1">
    <source>
        <dbReference type="EMBL" id="KAI4339566.1"/>
    </source>
</evidence>
<sequence>MGITPAVCDKIGKEEYLEVAAKFDASADSNHRNGEAAGNNKSRKNRRRQRKVPVMASPVQGLFETCRKVFANSRTGFVPPPEDICLLRSVLDNLRPEDLGLSANMPYFRRMMVDRPQTISYIHLHECDKFSIGIFCLPPSGVIPLHNHPGMTVFGKLLFGTMHIKSYDWVVGDIGSSSAISTQVHPSGARLAEVKVDSEFTAPCNTSVLYPADGGNMHRFTGVTACAILDVLGPPYSDPDGRHCTYYRDHPLTNLSGSEEEGGAGYAWLEEIEKPEDFSVVGTLYGGPALTRR</sequence>
<name>A0ACB9NU71_9MYRT</name>